<dbReference type="AlphaFoldDB" id="A0A2R5G7W5"/>
<dbReference type="SUPFAM" id="SSF54197">
    <property type="entry name" value="HIT-like"/>
    <property type="match status" value="1"/>
</dbReference>
<dbReference type="GO" id="GO:0016787">
    <property type="term" value="F:hydrolase activity"/>
    <property type="evidence" value="ECO:0007669"/>
    <property type="project" value="UniProtKB-KW"/>
</dbReference>
<dbReference type="OrthoDB" id="417175at2759"/>
<protein>
    <submittedName>
        <fullName evidence="3">GDP-D-glucose phosphorylase 1</fullName>
    </submittedName>
</protein>
<dbReference type="InterPro" id="IPR036265">
    <property type="entry name" value="HIT-like_sf"/>
</dbReference>
<organism evidence="3 4">
    <name type="scientific">Hondaea fermentalgiana</name>
    <dbReference type="NCBI Taxonomy" id="2315210"/>
    <lineage>
        <taxon>Eukaryota</taxon>
        <taxon>Sar</taxon>
        <taxon>Stramenopiles</taxon>
        <taxon>Bigyra</taxon>
        <taxon>Labyrinthulomycetes</taxon>
        <taxon>Thraustochytrida</taxon>
        <taxon>Thraustochytriidae</taxon>
        <taxon>Hondaea</taxon>
    </lineage>
</organism>
<feature type="region of interest" description="Disordered" evidence="1">
    <location>
        <begin position="1"/>
        <end position="37"/>
    </location>
</feature>
<dbReference type="GO" id="GO:0005085">
    <property type="term" value="F:guanyl-nucleotide exchange factor activity"/>
    <property type="evidence" value="ECO:0007669"/>
    <property type="project" value="UniProtKB-KW"/>
</dbReference>
<reference evidence="3 4" key="1">
    <citation type="submission" date="2017-12" db="EMBL/GenBank/DDBJ databases">
        <title>Sequencing, de novo assembly and annotation of complete genome of a new Thraustochytrid species, strain FCC1311.</title>
        <authorList>
            <person name="Sedici K."/>
            <person name="Godart F."/>
            <person name="Aiese Cigliano R."/>
            <person name="Sanseverino W."/>
            <person name="Barakat M."/>
            <person name="Ortet P."/>
            <person name="Marechal E."/>
            <person name="Cagnac O."/>
            <person name="Amato A."/>
        </authorList>
    </citation>
    <scope>NUCLEOTIDE SEQUENCE [LARGE SCALE GENOMIC DNA]</scope>
</reference>
<dbReference type="Pfam" id="PF26217">
    <property type="entry name" value="GDPGP1_N"/>
    <property type="match status" value="1"/>
</dbReference>
<dbReference type="InterPro" id="IPR026506">
    <property type="entry name" value="GDPGP"/>
</dbReference>
<proteinExistence type="predicted"/>
<dbReference type="PANTHER" id="PTHR20884:SF8">
    <property type="entry name" value="GDP-D-GLUCOSE PHOSPHORYLASE 1"/>
    <property type="match status" value="1"/>
</dbReference>
<name>A0A2R5G7W5_9STRA</name>
<evidence type="ECO:0000259" key="2">
    <source>
        <dbReference type="Pfam" id="PF26217"/>
    </source>
</evidence>
<dbReference type="InterPro" id="IPR058866">
    <property type="entry name" value="GDPGP1_N"/>
</dbReference>
<dbReference type="GO" id="GO:0080048">
    <property type="term" value="F:GDP-D-glucose phosphorylase activity"/>
    <property type="evidence" value="ECO:0007669"/>
    <property type="project" value="UniProtKB-EC"/>
</dbReference>
<dbReference type="Gene3D" id="3.30.428.10">
    <property type="entry name" value="HIT-like"/>
    <property type="match status" value="1"/>
</dbReference>
<evidence type="ECO:0000313" key="3">
    <source>
        <dbReference type="EMBL" id="GBG26419.1"/>
    </source>
</evidence>
<evidence type="ECO:0000256" key="1">
    <source>
        <dbReference type="SAM" id="MobiDB-lite"/>
    </source>
</evidence>
<dbReference type="EMBL" id="BEYU01000020">
    <property type="protein sequence ID" value="GBG26419.1"/>
    <property type="molecule type" value="Genomic_DNA"/>
</dbReference>
<dbReference type="Proteomes" id="UP000241890">
    <property type="component" value="Unassembled WGS sequence"/>
</dbReference>
<sequence length="329" mass="37077">MGSEDAAVEKGDDDEEDDPREKLEDEPRLQGVGVDADADADAVEARIKVVFNPKRKTEKRKASPDHVLVRGPWVESAFNFFKVPDTEVVLQNETVRVVFNVFPICDHHFLVHSQRPLAQNFADADSLPFLIFSLQMAMELRPDRWLLGFNSFGSFASVNHLHTHIMPHPIQGNGLSVLEAAAVTPFAEYEWGTVLAPSRAGPKHTIECIVFELSEDDEQLESFAEALRLFLGALAQENIAHNFLSLDVPGRPLRIVIFPRAKVSFPKEDARVVPGGFEIFGMPIVFDHDFFESFSSQDYMDLRRGCEMDRTQLEDLLQLMLRVWADASP</sequence>
<keyword evidence="4" id="KW-1185">Reference proteome</keyword>
<dbReference type="InParanoid" id="A0A2R5G7W5"/>
<accession>A0A2R5G7W5</accession>
<dbReference type="PANTHER" id="PTHR20884">
    <property type="entry name" value="GDP-D-GLUCOSE PHOSPHORYLASE 1"/>
    <property type="match status" value="1"/>
</dbReference>
<feature type="domain" description="GDPGP1-like N-terminal" evidence="2">
    <location>
        <begin position="49"/>
        <end position="165"/>
    </location>
</feature>
<comment type="caution">
    <text evidence="3">The sequence shown here is derived from an EMBL/GenBank/DDBJ whole genome shotgun (WGS) entry which is preliminary data.</text>
</comment>
<evidence type="ECO:0000313" key="4">
    <source>
        <dbReference type="Proteomes" id="UP000241890"/>
    </source>
</evidence>
<feature type="compositionally biased region" description="Basic and acidic residues" evidence="1">
    <location>
        <begin position="19"/>
        <end position="28"/>
    </location>
</feature>
<dbReference type="GO" id="GO:0005737">
    <property type="term" value="C:cytoplasm"/>
    <property type="evidence" value="ECO:0007669"/>
    <property type="project" value="UniProtKB-SubCell"/>
</dbReference>
<dbReference type="GO" id="GO:0000166">
    <property type="term" value="F:nucleotide binding"/>
    <property type="evidence" value="ECO:0007669"/>
    <property type="project" value="UniProtKB-KW"/>
</dbReference>
<gene>
    <name evidence="3" type="ORF">FCC1311_026402</name>
</gene>
<dbReference type="GO" id="GO:0006006">
    <property type="term" value="P:glucose metabolic process"/>
    <property type="evidence" value="ECO:0007669"/>
    <property type="project" value="TreeGrafter"/>
</dbReference>